<dbReference type="SMART" id="SM00233">
    <property type="entry name" value="PH"/>
    <property type="match status" value="1"/>
</dbReference>
<dbReference type="PROSITE" id="PS50222">
    <property type="entry name" value="EF_HAND_2"/>
    <property type="match status" value="2"/>
</dbReference>
<evidence type="ECO:0000256" key="6">
    <source>
        <dbReference type="ARBA" id="ARBA00022723"/>
    </source>
</evidence>
<feature type="compositionally biased region" description="Low complexity" evidence="16">
    <location>
        <begin position="2198"/>
        <end position="2208"/>
    </location>
</feature>
<feature type="region of interest" description="Disordered" evidence="16">
    <location>
        <begin position="1403"/>
        <end position="1441"/>
    </location>
</feature>
<feature type="region of interest" description="Disordered" evidence="16">
    <location>
        <begin position="808"/>
        <end position="851"/>
    </location>
</feature>
<dbReference type="InterPro" id="IPR018247">
    <property type="entry name" value="EF_Hand_1_Ca_BS"/>
</dbReference>
<feature type="compositionally biased region" description="Low complexity" evidence="16">
    <location>
        <begin position="458"/>
        <end position="468"/>
    </location>
</feature>
<dbReference type="SUPFAM" id="SSF50729">
    <property type="entry name" value="PH domain-like"/>
    <property type="match status" value="1"/>
</dbReference>
<dbReference type="GO" id="GO:0005524">
    <property type="term" value="F:ATP binding"/>
    <property type="evidence" value="ECO:0007669"/>
    <property type="project" value="UniProtKB-UniRule"/>
</dbReference>
<dbReference type="InParanoid" id="F0VK07"/>
<evidence type="ECO:0000256" key="14">
    <source>
        <dbReference type="ARBA" id="ARBA00048679"/>
    </source>
</evidence>
<feature type="compositionally biased region" description="Low complexity" evidence="16">
    <location>
        <begin position="1923"/>
        <end position="1957"/>
    </location>
</feature>
<reference evidence="21" key="4">
    <citation type="journal article" date="2015" name="PLoS ONE">
        <title>Comprehensive Evaluation of Toxoplasma gondii VEG and Neospora caninum LIV Genomes with Tachyzoite Stage Transcriptome and Proteome Defines Novel Transcript Features.</title>
        <authorList>
            <person name="Ramaprasad A."/>
            <person name="Mourier T."/>
            <person name="Naeem R."/>
            <person name="Malas T.B."/>
            <person name="Moussa E."/>
            <person name="Panigrahi A."/>
            <person name="Vermont S.J."/>
            <person name="Otto T.D."/>
            <person name="Wastling J."/>
            <person name="Pain A."/>
        </authorList>
    </citation>
    <scope>NUCLEOTIDE SEQUENCE</scope>
    <source>
        <strain evidence="21">Liverpool</strain>
    </source>
</reference>
<proteinExistence type="inferred from homology"/>
<dbReference type="Gene3D" id="2.30.29.30">
    <property type="entry name" value="Pleckstrin-homology domain (PH domain)/Phosphotyrosine-binding domain (PTB)"/>
    <property type="match status" value="1"/>
</dbReference>
<dbReference type="OrthoDB" id="332354at2759"/>
<feature type="region of interest" description="Disordered" evidence="16">
    <location>
        <begin position="877"/>
        <end position="1033"/>
    </location>
</feature>
<dbReference type="SUPFAM" id="SSF56112">
    <property type="entry name" value="Protein kinase-like (PK-like)"/>
    <property type="match status" value="1"/>
</dbReference>
<dbReference type="Gene3D" id="1.10.510.10">
    <property type="entry name" value="Transferase(Phosphotransferase) domain 1"/>
    <property type="match status" value="1"/>
</dbReference>
<evidence type="ECO:0000313" key="21">
    <source>
        <dbReference type="EMBL" id="CEL68748.1"/>
    </source>
</evidence>
<evidence type="ECO:0000256" key="7">
    <source>
        <dbReference type="ARBA" id="ARBA00022737"/>
    </source>
</evidence>
<dbReference type="Gene3D" id="1.10.238.10">
    <property type="entry name" value="EF-hand"/>
    <property type="match status" value="1"/>
</dbReference>
<dbReference type="Pfam" id="PF13499">
    <property type="entry name" value="EF-hand_7"/>
    <property type="match status" value="1"/>
</dbReference>
<keyword evidence="7" id="KW-0677">Repeat</keyword>
<feature type="domain" description="Protein kinase" evidence="18">
    <location>
        <begin position="1588"/>
        <end position="1845"/>
    </location>
</feature>
<dbReference type="SUPFAM" id="SSF47473">
    <property type="entry name" value="EF-hand"/>
    <property type="match status" value="1"/>
</dbReference>
<feature type="domain" description="PH" evidence="17">
    <location>
        <begin position="1480"/>
        <end position="1580"/>
    </location>
</feature>
<evidence type="ECO:0000259" key="18">
    <source>
        <dbReference type="PROSITE" id="PS50011"/>
    </source>
</evidence>
<evidence type="ECO:0000313" key="20">
    <source>
        <dbReference type="EMBL" id="CBZ54052.1"/>
    </source>
</evidence>
<evidence type="ECO:0000256" key="9">
    <source>
        <dbReference type="ARBA" id="ARBA00022777"/>
    </source>
</evidence>
<dbReference type="CDD" id="cd05117">
    <property type="entry name" value="STKc_CAMK"/>
    <property type="match status" value="1"/>
</dbReference>
<dbReference type="GeneID" id="13441983"/>
<dbReference type="GO" id="GO:0005509">
    <property type="term" value="F:calcium ion binding"/>
    <property type="evidence" value="ECO:0007669"/>
    <property type="project" value="InterPro"/>
</dbReference>
<feature type="region of interest" description="Disordered" evidence="16">
    <location>
        <begin position="258"/>
        <end position="642"/>
    </location>
</feature>
<dbReference type="FunCoup" id="F0VK07">
    <property type="interactions" value="13"/>
</dbReference>
<protein>
    <recommendedName>
        <fullName evidence="3">non-specific serine/threonine protein kinase</fullName>
        <ecNumber evidence="3">2.7.11.1</ecNumber>
    </recommendedName>
</protein>
<keyword evidence="9 21" id="KW-0418">Kinase</keyword>
<keyword evidence="5" id="KW-0808">Transferase</keyword>
<dbReference type="RefSeq" id="XP_003884083.1">
    <property type="nucleotide sequence ID" value="XM_003884034.1"/>
</dbReference>
<comment type="similarity">
    <text evidence="12">Belongs to the protein kinase superfamily. Ser/Thr protein kinase family. CDPK subfamily.</text>
</comment>
<feature type="region of interest" description="Disordered" evidence="16">
    <location>
        <begin position="696"/>
        <end position="720"/>
    </location>
</feature>
<dbReference type="Pfam" id="PF00069">
    <property type="entry name" value="Pkinase"/>
    <property type="match status" value="1"/>
</dbReference>
<evidence type="ECO:0000256" key="5">
    <source>
        <dbReference type="ARBA" id="ARBA00022679"/>
    </source>
</evidence>
<evidence type="ECO:0000256" key="11">
    <source>
        <dbReference type="ARBA" id="ARBA00022840"/>
    </source>
</evidence>
<dbReference type="VEuPathDB" id="ToxoDB:NCLIV_044860"/>
<feature type="region of interest" description="Disordered" evidence="16">
    <location>
        <begin position="150"/>
        <end position="232"/>
    </location>
</feature>
<feature type="compositionally biased region" description="Low complexity" evidence="16">
    <location>
        <begin position="1412"/>
        <end position="1436"/>
    </location>
</feature>
<dbReference type="EC" id="2.7.11.1" evidence="3"/>
<evidence type="ECO:0000256" key="13">
    <source>
        <dbReference type="ARBA" id="ARBA00047899"/>
    </source>
</evidence>
<keyword evidence="10" id="KW-0106">Calcium</keyword>
<feature type="compositionally biased region" description="Polar residues" evidence="16">
    <location>
        <begin position="560"/>
        <end position="575"/>
    </location>
</feature>
<reference evidence="22" key="3">
    <citation type="journal article" date="2012" name="PLoS Pathog.">
        <title>Comparative genomics of the apicomplexan parasites Toxoplasma gondii and Neospora caninum: Coccidia differing in host range and transmission strategy.</title>
        <authorList>
            <person name="Reid A.J."/>
            <person name="Vermont S.J."/>
            <person name="Cotton J.A."/>
            <person name="Harris D."/>
            <person name="Hill-Cawthorne G.A."/>
            <person name="Konen-Waisman S."/>
            <person name="Latham S.M."/>
            <person name="Mourier T."/>
            <person name="Norton R."/>
            <person name="Quail M.A."/>
            <person name="Sanders M."/>
            <person name="Shanmugam D."/>
            <person name="Sohal A."/>
            <person name="Wasmuth J.D."/>
            <person name="Brunk B."/>
            <person name="Grigg M.E."/>
            <person name="Howard J.C."/>
            <person name="Parkinson J."/>
            <person name="Roos D.S."/>
            <person name="Trees A.J."/>
            <person name="Berriman M."/>
            <person name="Pain A."/>
            <person name="Wastling J.M."/>
        </authorList>
    </citation>
    <scope>NUCLEOTIDE SEQUENCE [LARGE SCALE GENOMIC DNA]</scope>
    <source>
        <strain evidence="22">Liverpool</strain>
    </source>
</reference>
<dbReference type="SMART" id="SM00054">
    <property type="entry name" value="EFh"/>
    <property type="match status" value="2"/>
</dbReference>
<feature type="compositionally biased region" description="Low complexity" evidence="16">
    <location>
        <begin position="589"/>
        <end position="602"/>
    </location>
</feature>
<dbReference type="InterPro" id="IPR008271">
    <property type="entry name" value="Ser/Thr_kinase_AS"/>
</dbReference>
<dbReference type="Proteomes" id="UP000007494">
    <property type="component" value="Chromosome X"/>
</dbReference>
<comment type="cofactor">
    <cofactor evidence="1">
        <name>Mg(2+)</name>
        <dbReference type="ChEBI" id="CHEBI:18420"/>
    </cofactor>
</comment>
<dbReference type="InterPro" id="IPR000719">
    <property type="entry name" value="Prot_kinase_dom"/>
</dbReference>
<keyword evidence="6" id="KW-0479">Metal-binding</keyword>
<dbReference type="PROSITE" id="PS50003">
    <property type="entry name" value="PH_DOMAIN"/>
    <property type="match status" value="1"/>
</dbReference>
<sequence>MGAGGGPGGPGAGPANSLAFSTQLSKECLKQYLKKFDSDEVEVLKKVYKALSARSPGPGIDKETFLQYFPLPGLWGERLFQKFDFKGSGSVDYEEFLIGIAVCCRGTKSDRMYVLFQVFDLNSDGYIQKSELVAMLSNLPNLDRYMSIRKAQQAHSEGSNSGEGVSGRDKEEEQNLFSPQLSGAAQNGGSGAAETLPRAGLPAAGVGSSLANVDDEEDEEETGSCGSNSMLPASQPGAYPEAALVCVSDFVPSQHCMAPGSGLSVDSTSTNGERPRERLKPYEPHPLLARLEQEASSSEDGDGRSFDEESSGASSYSSLSDVFQCFSPLDHASRNPSPPRRVSSNAASCASAAQPGGPTAVAPGSGAPAREPAAQGSTVGSPTEGEAHLPGASNLRPGLSSPPSTDSLVSASSPAEGSPVVVLPPVDRPAAAGPVSEFPLLQQASPHVRPTAWDEDSSAGSASGDAGAKQTGTGDAADKSAVATAQCPRTPGGAAEKTPKAGSISQAKGGITKTASRFTSAIKRTFSTQSSVPGGASESPPAGGSSGGVGAGSRPISVLPSRQSSEASVVCSQGGISPLGSTHAALPQPGVAGTPASAASVPAPSPPQVPPVVVRVASPKAEDQEEGRRTDRTEGCGGDGTGDAAQKAFTAGAVRRSGSLEEAAGQGAGGMLEVPPAAQLAKAPTKSAMLLQAEKDKTRQEQAKKNPSPVAQSLIKEEKEENEQKDVLDVEGIVDKIIEECEFFEHGKLSFPEFKTWLERNEGILSMFTECLHEEVWGLQGNALYRSTGVPNRPSRLTAAGLQGMFKDSLGSGREGGTGKGFRRSKLLSSRTSSFSSRGIGKAGSPSSSRVGGFGYSASSDLIVNMQHFQKVKHLFTNPAHSSPRRPAVDLDPAPPAAQSRPASSPQAQANVAAGSPGTATAAGASLAAGGPAARASGGSGAQPTGPGSEGTPPSGAPSGVPPPASTPTAAPALGVGGVAPAGATPRVPSLEPAASQGSRQHPPSVGTGTSASVTSLGAGPVADSTVSVPPSPSVTAVATAAAAQVTALPASSGGVEPNQQQVQVSVSVVIAGGAGCEAQPGQTSFAIGSSAAAPPGVLGVTEAAAVASVAEAPSGVPTAVGGPISEAQGGSAAGATAPSITLQITTALDPATAGAAAGAVAAAATAAAAAIVEETRSGGVADLPVTHMATATAVQGPPDSGASAGGGALGDEKAALSVIGEEGEREASGTRESRVDDVYERIAGYRHWEQSRMSPQLAVDIVSKELVDFIRSSHQSLHTVELPRDLRVPSGQPGSLGAGSAQALSSPSEAASRAGAAAGGAREGLRQSDLSALPRAHDDSLACSGQSPKDLYSCPNCCNPLLLCPYCHSRYPQLTLFEGRVVMECRQCGGLGGSGALAEPPAGAQPGCANPGERSGAAGSPAASSCSGPGAAGRPAPGPEEDRVEAGICVGGSRRVFTRCWHCGWELSKCAEMLKGNSEAAIDGVLYKKGKHLHQWQARYYVLVDNMLYYYRRKGDAKPRGFMFLEGCYVELLSDQLGGRQYGFAIVHPKGETVSKRLLFANSAKEQREWVDALRVATKQQALEQLYQVGEQLGHGKFSIVYKGIHRETNELYAIKVIDKGKINGHERELLRSEMAILRLLNHPNVIYMKELLDTKETLYIVMELVRGGELFDLIQQNHRLPELHVNRIISQLLSTVYYLHKCGIVHRDLKPENILLTDRTPNATIKLTDFGLSTLCAPNEVLHQPCGTLAYVAPEVLTMEGYNHQVDVWSIGVIMYLLLRGRLPFPINQAFGHPSFYESTPVSFDGPVWREISSSAKDLIVRMLQPNPRRRITVAEALQHIWIKNPAAVVNNGSKNIEVYISQLDEVRHSGRYGEDRTMARCSEVPTFTIPKSAPKSLHNHVASVSAAPPSATLRPPVSQPPSSAVPASPSQSLAGTQPARALPASPPASSLPTPIGRVAESTPLSTVSAAAPGGALCGSGSGSVAVAGAQAATAASAAPSASWEAGDAGTAEAAATVSPPSPVGLAGKFAESGGFPSGENVSDSAPATGRGEVDPQMRGQPSQGPVPGGVAAASGSLSTPALQEQGGSEGRRAISGTPPAVSGAGSPGISSGSSQSPTSGSKAVSLSSVASPASVPPAPAVGCPGLSRGSSGTQGTGPGGAEAETERNGEDSTPAEMTSGSSPGSPEASPPSRPGGPSASGEEEK</sequence>
<dbReference type="InterPro" id="IPR001849">
    <property type="entry name" value="PH_domain"/>
</dbReference>
<keyword evidence="22" id="KW-1185">Reference proteome</keyword>
<dbReference type="InterPro" id="IPR011009">
    <property type="entry name" value="Kinase-like_dom_sf"/>
</dbReference>
<feature type="region of interest" description="Disordered" evidence="16">
    <location>
        <begin position="2028"/>
        <end position="2208"/>
    </location>
</feature>
<dbReference type="PANTHER" id="PTHR24347">
    <property type="entry name" value="SERINE/THREONINE-PROTEIN KINASE"/>
    <property type="match status" value="1"/>
</dbReference>
<evidence type="ECO:0000256" key="1">
    <source>
        <dbReference type="ARBA" id="ARBA00001946"/>
    </source>
</evidence>
<dbReference type="SMR" id="F0VK07"/>
<feature type="region of interest" description="Disordered" evidence="16">
    <location>
        <begin position="1282"/>
        <end position="1327"/>
    </location>
</feature>
<evidence type="ECO:0000313" key="22">
    <source>
        <dbReference type="Proteomes" id="UP000007494"/>
    </source>
</evidence>
<dbReference type="InterPro" id="IPR002048">
    <property type="entry name" value="EF_hand_dom"/>
</dbReference>
<dbReference type="FunFam" id="1.10.510.10:FF:000571">
    <property type="entry name" value="Maternal embryonic leucine zipper kinase"/>
    <property type="match status" value="1"/>
</dbReference>
<dbReference type="GO" id="GO:0004674">
    <property type="term" value="F:protein serine/threonine kinase activity"/>
    <property type="evidence" value="ECO:0007669"/>
    <property type="project" value="UniProtKB-KW"/>
</dbReference>
<dbReference type="EMBL" id="LN714485">
    <property type="protein sequence ID" value="CEL68748.1"/>
    <property type="molecule type" value="Genomic_DNA"/>
</dbReference>
<feature type="domain" description="EF-hand" evidence="19">
    <location>
        <begin position="77"/>
        <end position="106"/>
    </location>
</feature>
<dbReference type="InterPro" id="IPR017441">
    <property type="entry name" value="Protein_kinase_ATP_BS"/>
</dbReference>
<comment type="catalytic activity">
    <reaction evidence="14">
        <text>L-seryl-[protein] + ATP = O-phospho-L-seryl-[protein] + ADP + H(+)</text>
        <dbReference type="Rhea" id="RHEA:17989"/>
        <dbReference type="Rhea" id="RHEA-COMP:9863"/>
        <dbReference type="Rhea" id="RHEA-COMP:11604"/>
        <dbReference type="ChEBI" id="CHEBI:15378"/>
        <dbReference type="ChEBI" id="CHEBI:29999"/>
        <dbReference type="ChEBI" id="CHEBI:30616"/>
        <dbReference type="ChEBI" id="CHEBI:83421"/>
        <dbReference type="ChEBI" id="CHEBI:456216"/>
        <dbReference type="EC" id="2.7.11.1"/>
    </reaction>
</comment>
<evidence type="ECO:0000256" key="15">
    <source>
        <dbReference type="PROSITE-ProRule" id="PRU10141"/>
    </source>
</evidence>
<evidence type="ECO:0000256" key="3">
    <source>
        <dbReference type="ARBA" id="ARBA00012513"/>
    </source>
</evidence>
<feature type="compositionally biased region" description="Low complexity" evidence="16">
    <location>
        <begin position="1290"/>
        <end position="1317"/>
    </location>
</feature>
<dbReference type="PROSITE" id="PS00108">
    <property type="entry name" value="PROTEIN_KINASE_ST"/>
    <property type="match status" value="1"/>
</dbReference>
<dbReference type="PROSITE" id="PS00018">
    <property type="entry name" value="EF_HAND_1"/>
    <property type="match status" value="1"/>
</dbReference>
<dbReference type="InterPro" id="IPR011993">
    <property type="entry name" value="PH-like_dom_sf"/>
</dbReference>
<dbReference type="eggNOG" id="KOG0032">
    <property type="taxonomic scope" value="Eukaryota"/>
</dbReference>
<feature type="compositionally biased region" description="Basic and acidic residues" evidence="16">
    <location>
        <begin position="273"/>
        <end position="283"/>
    </location>
</feature>
<evidence type="ECO:0000256" key="10">
    <source>
        <dbReference type="ARBA" id="ARBA00022837"/>
    </source>
</evidence>
<dbReference type="FunFam" id="3.30.200.20:FF:000315">
    <property type="entry name" value="Calcium-dependent protein kinase 3"/>
    <property type="match status" value="1"/>
</dbReference>
<feature type="compositionally biased region" description="Low complexity" evidence="16">
    <location>
        <begin position="1904"/>
        <end position="1914"/>
    </location>
</feature>
<feature type="compositionally biased region" description="Low complexity" evidence="16">
    <location>
        <begin position="530"/>
        <end position="543"/>
    </location>
</feature>
<dbReference type="PROSITE" id="PS50011">
    <property type="entry name" value="PROTEIN_KINASE_DOM"/>
    <property type="match status" value="1"/>
</dbReference>
<feature type="compositionally biased region" description="Low complexity" evidence="16">
    <location>
        <begin position="897"/>
        <end position="959"/>
    </location>
</feature>
<name>F0VK07_NEOCL</name>
<feature type="compositionally biased region" description="Acidic residues" evidence="16">
    <location>
        <begin position="213"/>
        <end position="222"/>
    </location>
</feature>
<evidence type="ECO:0000256" key="12">
    <source>
        <dbReference type="ARBA" id="ARBA00024334"/>
    </source>
</evidence>
<organism evidence="20 22">
    <name type="scientific">Neospora caninum (strain Liverpool)</name>
    <dbReference type="NCBI Taxonomy" id="572307"/>
    <lineage>
        <taxon>Eukaryota</taxon>
        <taxon>Sar</taxon>
        <taxon>Alveolata</taxon>
        <taxon>Apicomplexa</taxon>
        <taxon>Conoidasida</taxon>
        <taxon>Coccidia</taxon>
        <taxon>Eucoccidiorida</taxon>
        <taxon>Eimeriorina</taxon>
        <taxon>Sarcocystidae</taxon>
        <taxon>Neospora</taxon>
    </lineage>
</organism>
<feature type="compositionally biased region" description="Low complexity" evidence="16">
    <location>
        <begin position="827"/>
        <end position="838"/>
    </location>
</feature>
<reference evidence="20" key="1">
    <citation type="submission" date="2011-02" db="EMBL/GenBank/DDBJ databases">
        <authorList>
            <person name="Aslett M."/>
        </authorList>
    </citation>
    <scope>NUCLEOTIDE SEQUENCE</scope>
    <source>
        <strain evidence="20">Liverpool</strain>
    </source>
</reference>
<dbReference type="InterPro" id="IPR011992">
    <property type="entry name" value="EF-hand-dom_pair"/>
</dbReference>
<keyword evidence="11 15" id="KW-0067">ATP-binding</keyword>
<keyword evidence="8 15" id="KW-0547">Nucleotide-binding</keyword>
<feature type="compositionally biased region" description="Low complexity" evidence="16">
    <location>
        <begin position="311"/>
        <end position="320"/>
    </location>
</feature>
<keyword evidence="4" id="KW-0723">Serine/threonine-protein kinase</keyword>
<feature type="region of interest" description="Disordered" evidence="16">
    <location>
        <begin position="1901"/>
        <end position="1960"/>
    </location>
</feature>
<accession>F0VK07</accession>
<feature type="compositionally biased region" description="Basic and acidic residues" evidence="16">
    <location>
        <begin position="620"/>
        <end position="634"/>
    </location>
</feature>
<feature type="compositionally biased region" description="Low complexity" evidence="16">
    <location>
        <begin position="2098"/>
        <end position="2136"/>
    </location>
</feature>
<comment type="catalytic activity">
    <reaction evidence="13">
        <text>L-threonyl-[protein] + ATP = O-phospho-L-threonyl-[protein] + ADP + H(+)</text>
        <dbReference type="Rhea" id="RHEA:46608"/>
        <dbReference type="Rhea" id="RHEA-COMP:11060"/>
        <dbReference type="Rhea" id="RHEA-COMP:11605"/>
        <dbReference type="ChEBI" id="CHEBI:15378"/>
        <dbReference type="ChEBI" id="CHEBI:30013"/>
        <dbReference type="ChEBI" id="CHEBI:30616"/>
        <dbReference type="ChEBI" id="CHEBI:61977"/>
        <dbReference type="ChEBI" id="CHEBI:456216"/>
        <dbReference type="EC" id="2.7.11.1"/>
    </reaction>
</comment>
<gene>
    <name evidence="21" type="ORF">BN1204_044860</name>
    <name evidence="20" type="ORF">NCLIV_044860</name>
</gene>
<feature type="binding site" evidence="15">
    <location>
        <position position="1617"/>
    </location>
    <ligand>
        <name>ATP</name>
        <dbReference type="ChEBI" id="CHEBI:30616"/>
    </ligand>
</feature>
<dbReference type="PROSITE" id="PS00107">
    <property type="entry name" value="PROTEIN_KINASE_ATP"/>
    <property type="match status" value="1"/>
</dbReference>
<evidence type="ECO:0000259" key="17">
    <source>
        <dbReference type="PROSITE" id="PS50003"/>
    </source>
</evidence>
<feature type="compositionally biased region" description="Low complexity" evidence="16">
    <location>
        <begin position="1005"/>
        <end position="1033"/>
    </location>
</feature>
<feature type="compositionally biased region" description="Polar residues" evidence="16">
    <location>
        <begin position="2080"/>
        <end position="2089"/>
    </location>
</feature>
<dbReference type="Pfam" id="PF00169">
    <property type="entry name" value="PH"/>
    <property type="match status" value="1"/>
</dbReference>
<evidence type="ECO:0000259" key="19">
    <source>
        <dbReference type="PROSITE" id="PS50222"/>
    </source>
</evidence>
<dbReference type="EMBL" id="FR823391">
    <property type="protein sequence ID" value="CBZ54052.1"/>
    <property type="molecule type" value="Genomic_DNA"/>
</dbReference>
<dbReference type="OMA" id="EECEFFE"/>
<feature type="compositionally biased region" description="Polar residues" evidence="16">
    <location>
        <begin position="401"/>
        <end position="415"/>
    </location>
</feature>
<feature type="domain" description="EF-hand" evidence="19">
    <location>
        <begin position="107"/>
        <end position="142"/>
    </location>
</feature>
<dbReference type="SMART" id="SM00220">
    <property type="entry name" value="S_TKc"/>
    <property type="match status" value="1"/>
</dbReference>
<evidence type="ECO:0000256" key="8">
    <source>
        <dbReference type="ARBA" id="ARBA00022741"/>
    </source>
</evidence>
<evidence type="ECO:0000256" key="16">
    <source>
        <dbReference type="SAM" id="MobiDB-lite"/>
    </source>
</evidence>
<evidence type="ECO:0000256" key="2">
    <source>
        <dbReference type="ARBA" id="ARBA00011245"/>
    </source>
</evidence>
<evidence type="ECO:0000256" key="4">
    <source>
        <dbReference type="ARBA" id="ARBA00022527"/>
    </source>
</evidence>
<comment type="subunit">
    <text evidence="2">Monomer.</text>
</comment>
<reference evidence="20" key="2">
    <citation type="submission" date="2011-03" db="EMBL/GenBank/DDBJ databases">
        <title>Comparative genomics and transcriptomics of Neospora caninum and Toxoplasma gondii.</title>
        <authorList>
            <person name="Reid A.J."/>
            <person name="Sohal A."/>
            <person name="Harris D."/>
            <person name="Quail M."/>
            <person name="Sanders M."/>
            <person name="Berriman M."/>
            <person name="Wastling J.M."/>
            <person name="Pain A."/>
        </authorList>
    </citation>
    <scope>NUCLEOTIDE SEQUENCE</scope>
    <source>
        <strain evidence="20">Liverpool</strain>
    </source>
</reference>
<dbReference type="Gene3D" id="3.30.200.20">
    <property type="entry name" value="Phosphorylase Kinase, domain 1"/>
    <property type="match status" value="1"/>
</dbReference>
<feature type="compositionally biased region" description="Low complexity" evidence="16">
    <location>
        <begin position="2062"/>
        <end position="2079"/>
    </location>
</feature>
<dbReference type="CDD" id="cd00051">
    <property type="entry name" value="EFh"/>
    <property type="match status" value="1"/>
</dbReference>
<feature type="compositionally biased region" description="Low complexity" evidence="16">
    <location>
        <begin position="340"/>
        <end position="353"/>
    </location>
</feature>